<comment type="catalytic activity">
    <reaction evidence="3">
        <text>sn-glycerol 3-phosphate + NAD(+) = dihydroxyacetone phosphate + NADH + H(+)</text>
        <dbReference type="Rhea" id="RHEA:11092"/>
        <dbReference type="ChEBI" id="CHEBI:15378"/>
        <dbReference type="ChEBI" id="CHEBI:57540"/>
        <dbReference type="ChEBI" id="CHEBI:57597"/>
        <dbReference type="ChEBI" id="CHEBI:57642"/>
        <dbReference type="ChEBI" id="CHEBI:57945"/>
        <dbReference type="EC" id="1.1.1.94"/>
    </reaction>
</comment>
<dbReference type="GO" id="GO:0051287">
    <property type="term" value="F:NAD binding"/>
    <property type="evidence" value="ECO:0007669"/>
    <property type="project" value="InterPro"/>
</dbReference>
<dbReference type="KEGG" id="afg:AFULGI_00009560"/>
<sequence>MIVSILGAGAMGSALSVPLVDNGNEVRIWGTEFDTEILKSISAGREHPRLGVKLNGVEIFWPEQLEKCLENAEVVLLGVSTDGVLPVMSRILPYLKDQYIVLISKGLIDFDNSVLTVPEAVWRLKHDLRERTVAITGPAIAREVAKRMPTTVVFSSPSESSANKMKEIFETEYFGVEVTTDIIGTEITSALKNVYSIAIAWIRGYESRKNVEMSNAKGVIATRAINEMAELIEILGGDRETAFGLSGFGDLIATFRGGRNGMLGELLGKGLSIDEAMEELERRGVGVVEGYKTAEKAYRLSSKINADTKLLDSIYRVLYEGLKVEEVLFELATFK</sequence>
<dbReference type="Gene3D" id="3.40.50.720">
    <property type="entry name" value="NAD(P)-binding Rossmann-like Domain"/>
    <property type="match status" value="1"/>
</dbReference>
<dbReference type="InterPro" id="IPR011128">
    <property type="entry name" value="G3P_DH_NAD-dep_N"/>
</dbReference>
<dbReference type="InterPro" id="IPR006109">
    <property type="entry name" value="G3P_DH_NAD-dep_C"/>
</dbReference>
<feature type="binding site" evidence="3">
    <location>
        <position position="137"/>
    </location>
    <ligand>
        <name>sn-glycerol 3-phosphate</name>
        <dbReference type="ChEBI" id="CHEBI:57597"/>
    </ligand>
</feature>
<dbReference type="GO" id="GO:0141153">
    <property type="term" value="F:glycerol-3-phosphate dehydrogenase (NADP+) activity"/>
    <property type="evidence" value="ECO:0007669"/>
    <property type="project" value="RHEA"/>
</dbReference>
<comment type="subcellular location">
    <subcellularLocation>
        <location evidence="3">Cytoplasm</location>
    </subcellularLocation>
</comment>
<evidence type="ECO:0000256" key="6">
    <source>
        <dbReference type="PIRSR" id="PIRSR000114-3"/>
    </source>
</evidence>
<comment type="caution">
    <text evidence="3">Lacks conserved residue(s) required for the propagation of feature annotation.</text>
</comment>
<dbReference type="GeneID" id="24794469"/>
<dbReference type="AlphaFoldDB" id="A0A075WBF4"/>
<comment type="similarity">
    <text evidence="1 3 7">Belongs to the NAD-dependent glycerol-3-phosphate dehydrogenase family.</text>
</comment>
<dbReference type="PRINTS" id="PR00077">
    <property type="entry name" value="GPDHDRGNASE"/>
</dbReference>
<dbReference type="PANTHER" id="PTHR11728">
    <property type="entry name" value="GLYCEROL-3-PHOSPHATE DEHYDROGENASE"/>
    <property type="match status" value="1"/>
</dbReference>
<dbReference type="EMBL" id="CP006577">
    <property type="protein sequence ID" value="AIG97745.1"/>
    <property type="molecule type" value="Genomic_DNA"/>
</dbReference>
<feature type="binding site" evidence="3">
    <location>
        <position position="287"/>
    </location>
    <ligand>
        <name>NADPH</name>
        <dbReference type="ChEBI" id="CHEBI:57783"/>
    </ligand>
</feature>
<feature type="domain" description="Glycerol-3-phosphate dehydrogenase NAD-dependent C-terminal" evidence="9">
    <location>
        <begin position="181"/>
        <end position="328"/>
    </location>
</feature>
<dbReference type="HOGENOM" id="CLU_033449_1_1_2"/>
<dbReference type="PIRSF" id="PIRSF000114">
    <property type="entry name" value="Glycerol-3-P_dh"/>
    <property type="match status" value="1"/>
</dbReference>
<feature type="binding site" evidence="3">
    <location>
        <position position="192"/>
    </location>
    <ligand>
        <name>sn-glycerol 3-phosphate</name>
        <dbReference type="ChEBI" id="CHEBI:57597"/>
    </ligand>
</feature>
<keyword evidence="2 3" id="KW-0560">Oxidoreductase</keyword>
<comment type="function">
    <text evidence="3">Catalyzes the reduction of the glycolytic intermediate dihydroxyacetone phosphate (DHAP) to sn-glycerol 3-phosphate (G3P).</text>
</comment>
<evidence type="ECO:0000259" key="9">
    <source>
        <dbReference type="Pfam" id="PF07479"/>
    </source>
</evidence>
<keyword evidence="3 6" id="KW-0520">NAD</keyword>
<evidence type="ECO:0000256" key="4">
    <source>
        <dbReference type="PIRSR" id="PIRSR000114-1"/>
    </source>
</evidence>
<dbReference type="RefSeq" id="WP_010878372.1">
    <property type="nucleotide sequence ID" value="NZ_CP006577.1"/>
</dbReference>
<name>A0A075WBF4_ARCFL</name>
<feature type="binding site" evidence="3">
    <location>
        <position position="105"/>
    </location>
    <ligand>
        <name>NADPH</name>
        <dbReference type="ChEBI" id="CHEBI:57783"/>
    </ligand>
</feature>
<dbReference type="GO" id="GO:0006650">
    <property type="term" value="P:glycerophospholipid metabolic process"/>
    <property type="evidence" value="ECO:0007669"/>
    <property type="project" value="UniProtKB-UniRule"/>
</dbReference>
<evidence type="ECO:0000256" key="2">
    <source>
        <dbReference type="ARBA" id="ARBA00023002"/>
    </source>
</evidence>
<evidence type="ECO:0000256" key="3">
    <source>
        <dbReference type="HAMAP-Rule" id="MF_00394"/>
    </source>
</evidence>
<dbReference type="InterPro" id="IPR013328">
    <property type="entry name" value="6PGD_dom2"/>
</dbReference>
<keyword evidence="3" id="KW-0521">NADP</keyword>
<dbReference type="InterPro" id="IPR006168">
    <property type="entry name" value="G3P_DH_NAD-dep"/>
</dbReference>
<reference evidence="10 11" key="1">
    <citation type="submission" date="2013-07" db="EMBL/GenBank/DDBJ databases">
        <title>Genome of Archaeoglobus fulgidus.</title>
        <authorList>
            <person name="Fiebig A."/>
            <person name="Birkeland N.-K."/>
        </authorList>
    </citation>
    <scope>NUCLEOTIDE SEQUENCE [LARGE SCALE GENOMIC DNA]</scope>
    <source>
        <strain evidence="10 11">DSM 8774</strain>
    </source>
</reference>
<evidence type="ECO:0000256" key="5">
    <source>
        <dbReference type="PIRSR" id="PIRSR000114-2"/>
    </source>
</evidence>
<evidence type="ECO:0000313" key="11">
    <source>
        <dbReference type="Proteomes" id="UP000028501"/>
    </source>
</evidence>
<feature type="binding site" evidence="3">
    <location>
        <position position="105"/>
    </location>
    <ligand>
        <name>sn-glycerol 3-phosphate</name>
        <dbReference type="ChEBI" id="CHEBI:57597"/>
    </ligand>
</feature>
<feature type="binding site" evidence="3">
    <location>
        <position position="259"/>
    </location>
    <ligand>
        <name>sn-glycerol 3-phosphate</name>
        <dbReference type="ChEBI" id="CHEBI:57597"/>
    </ligand>
</feature>
<proteinExistence type="inferred from homology"/>
<gene>
    <name evidence="3" type="primary">gpsA</name>
    <name evidence="10" type="ORF">AFULGI_00009560</name>
</gene>
<evidence type="ECO:0000256" key="7">
    <source>
        <dbReference type="RuleBase" id="RU000437"/>
    </source>
</evidence>
<dbReference type="UniPathway" id="UPA00940"/>
<feature type="binding site" evidence="6">
    <location>
        <position position="259"/>
    </location>
    <ligand>
        <name>NAD(+)</name>
        <dbReference type="ChEBI" id="CHEBI:57540"/>
    </ligand>
</feature>
<organism evidence="10 11">
    <name type="scientific">Archaeoglobus fulgidus DSM 8774</name>
    <dbReference type="NCBI Taxonomy" id="1344584"/>
    <lineage>
        <taxon>Archaea</taxon>
        <taxon>Methanobacteriati</taxon>
        <taxon>Methanobacteriota</taxon>
        <taxon>Archaeoglobi</taxon>
        <taxon>Archaeoglobales</taxon>
        <taxon>Archaeoglobaceae</taxon>
        <taxon>Archaeoglobus</taxon>
    </lineage>
</organism>
<dbReference type="SUPFAM" id="SSF51735">
    <property type="entry name" value="NAD(P)-binding Rossmann-fold domains"/>
    <property type="match status" value="1"/>
</dbReference>
<feature type="binding site" evidence="3">
    <location>
        <position position="289"/>
    </location>
    <ligand>
        <name>NADPH</name>
        <dbReference type="ChEBI" id="CHEBI:57783"/>
    </ligand>
</feature>
<dbReference type="EC" id="1.1.1.94" evidence="3"/>
<dbReference type="Gene3D" id="1.10.1040.10">
    <property type="entry name" value="N-(1-d-carboxylethyl)-l-norvaline Dehydrogenase, domain 2"/>
    <property type="match status" value="1"/>
</dbReference>
<feature type="binding site" evidence="6">
    <location>
        <position position="141"/>
    </location>
    <ligand>
        <name>NAD(+)</name>
        <dbReference type="ChEBI" id="CHEBI:57540"/>
    </ligand>
</feature>
<dbReference type="Pfam" id="PF07479">
    <property type="entry name" value="NAD_Gly3P_dh_C"/>
    <property type="match status" value="1"/>
</dbReference>
<accession>A0A075WBF4</accession>
<dbReference type="HAMAP" id="MF_00394">
    <property type="entry name" value="NAD_Glyc3P_dehydrog"/>
    <property type="match status" value="1"/>
</dbReference>
<protein>
    <recommendedName>
        <fullName evidence="3">Glycerol-3-phosphate dehydrogenase [NAD(P)+]</fullName>
        <ecNumber evidence="3">1.1.1.94</ecNumber>
    </recommendedName>
    <alternativeName>
        <fullName evidence="3">NAD(P)(+)-dependent glycerol-3-phosphate dehydrogenase</fullName>
    </alternativeName>
    <alternativeName>
        <fullName evidence="3">NAD(P)H-dependent dihydroxyacetone-phosphate reductase</fullName>
    </alternativeName>
</protein>
<dbReference type="GO" id="GO:0005829">
    <property type="term" value="C:cytosol"/>
    <property type="evidence" value="ECO:0007669"/>
    <property type="project" value="TreeGrafter"/>
</dbReference>
<dbReference type="InterPro" id="IPR008927">
    <property type="entry name" value="6-PGluconate_DH-like_C_sf"/>
</dbReference>
<dbReference type="InterPro" id="IPR036291">
    <property type="entry name" value="NAD(P)-bd_dom_sf"/>
</dbReference>
<feature type="binding site" evidence="3">
    <location>
        <position position="250"/>
    </location>
    <ligand>
        <name>sn-glycerol 3-phosphate</name>
        <dbReference type="ChEBI" id="CHEBI:57597"/>
    </ligand>
</feature>
<dbReference type="GO" id="GO:0005975">
    <property type="term" value="P:carbohydrate metabolic process"/>
    <property type="evidence" value="ECO:0007669"/>
    <property type="project" value="InterPro"/>
</dbReference>
<feature type="domain" description="Glycerol-3-phosphate dehydrogenase NAD-dependent N-terminal" evidence="8">
    <location>
        <begin position="3"/>
        <end position="160"/>
    </location>
</feature>
<feature type="binding site" evidence="5">
    <location>
        <position position="105"/>
    </location>
    <ligand>
        <name>substrate</name>
    </ligand>
</feature>
<comment type="catalytic activity">
    <reaction evidence="3">
        <text>sn-glycerol 3-phosphate + NADP(+) = dihydroxyacetone phosphate + NADPH + H(+)</text>
        <dbReference type="Rhea" id="RHEA:11096"/>
        <dbReference type="ChEBI" id="CHEBI:15378"/>
        <dbReference type="ChEBI" id="CHEBI:57597"/>
        <dbReference type="ChEBI" id="CHEBI:57642"/>
        <dbReference type="ChEBI" id="CHEBI:57783"/>
        <dbReference type="ChEBI" id="CHEBI:58349"/>
        <dbReference type="EC" id="1.1.1.94"/>
    </reaction>
</comment>
<feature type="binding site" evidence="6">
    <location>
        <begin position="7"/>
        <end position="12"/>
    </location>
    <ligand>
        <name>NAD(+)</name>
        <dbReference type="ChEBI" id="CHEBI:57540"/>
    </ligand>
</feature>
<keyword evidence="3" id="KW-0963">Cytoplasm</keyword>
<feature type="binding site" evidence="5">
    <location>
        <begin position="259"/>
        <end position="260"/>
    </location>
    <ligand>
        <name>substrate</name>
    </ligand>
</feature>
<feature type="active site" description="Proton acceptor" evidence="3 4">
    <location>
        <position position="192"/>
    </location>
</feature>
<keyword evidence="3" id="KW-0547">Nucleotide-binding</keyword>
<feature type="binding site" evidence="3">
    <location>
        <position position="141"/>
    </location>
    <ligand>
        <name>NADPH</name>
        <dbReference type="ChEBI" id="CHEBI:57783"/>
    </ligand>
</feature>
<dbReference type="PANTHER" id="PTHR11728:SF1">
    <property type="entry name" value="GLYCEROL-3-PHOSPHATE DEHYDROGENASE [NAD(+)] 2, CHLOROPLASTIC"/>
    <property type="match status" value="1"/>
</dbReference>
<evidence type="ECO:0000259" key="8">
    <source>
        <dbReference type="Pfam" id="PF01210"/>
    </source>
</evidence>
<dbReference type="Pfam" id="PF01210">
    <property type="entry name" value="NAD_Gly3P_dh_N"/>
    <property type="match status" value="1"/>
</dbReference>
<feature type="binding site" evidence="3">
    <location>
        <position position="260"/>
    </location>
    <ligand>
        <name>sn-glycerol 3-phosphate</name>
        <dbReference type="ChEBI" id="CHEBI:57597"/>
    </ligand>
</feature>
<dbReference type="Proteomes" id="UP000028501">
    <property type="component" value="Chromosome"/>
</dbReference>
<dbReference type="SUPFAM" id="SSF48179">
    <property type="entry name" value="6-phosphogluconate dehydrogenase C-terminal domain-like"/>
    <property type="match status" value="1"/>
</dbReference>
<dbReference type="GO" id="GO:0046167">
    <property type="term" value="P:glycerol-3-phosphate biosynthetic process"/>
    <property type="evidence" value="ECO:0007669"/>
    <property type="project" value="UniProtKB-UniRule"/>
</dbReference>
<dbReference type="SMR" id="A0A075WBF4"/>
<evidence type="ECO:0000256" key="1">
    <source>
        <dbReference type="ARBA" id="ARBA00011009"/>
    </source>
</evidence>
<feature type="binding site" evidence="3">
    <location>
        <position position="259"/>
    </location>
    <ligand>
        <name>NADPH</name>
        <dbReference type="ChEBI" id="CHEBI:57783"/>
    </ligand>
</feature>
<evidence type="ECO:0000313" key="10">
    <source>
        <dbReference type="EMBL" id="AIG97745.1"/>
    </source>
</evidence>
<dbReference type="GO" id="GO:0046168">
    <property type="term" value="P:glycerol-3-phosphate catabolic process"/>
    <property type="evidence" value="ECO:0007669"/>
    <property type="project" value="InterPro"/>
</dbReference>